<dbReference type="Proteomes" id="UP000318297">
    <property type="component" value="Unassembled WGS sequence"/>
</dbReference>
<comment type="similarity">
    <text evidence="1">Belongs to the peptidase M16 family.</text>
</comment>
<dbReference type="GO" id="GO:0008237">
    <property type="term" value="F:metallopeptidase activity"/>
    <property type="evidence" value="ECO:0007669"/>
    <property type="project" value="UniProtKB-KW"/>
</dbReference>
<keyword evidence="4" id="KW-0862">Zinc</keyword>
<dbReference type="Pfam" id="PF00675">
    <property type="entry name" value="Peptidase_M16"/>
    <property type="match status" value="1"/>
</dbReference>
<keyword evidence="9" id="KW-1185">Reference proteome</keyword>
<evidence type="ECO:0000256" key="4">
    <source>
        <dbReference type="ARBA" id="ARBA00022833"/>
    </source>
</evidence>
<feature type="domain" description="Peptidase M16 N-terminal" evidence="6">
    <location>
        <begin position="17"/>
        <end position="133"/>
    </location>
</feature>
<sequence length="424" mass="46639">MPLDYPVTRHRLDNGLRVVVSQDHSAPIVAVNLWVGVGSRHEQPGRTGFAHLFEHLMFQGSANVAEGEHFSLLLAQGAQLNATTWCDRTNYFETVPSEALDLALWLEADRHGRLLPAVTQANLDNQRDVVKEEKRQRYDNVPYGEAMTRLGELVFPQGHPYHHSTIGSMADLDAASVDDVHAFYERHYRPDNTVLTLVGDITEEAGFAAAERYFGELTIPEQALPEVVSAPLPPLSAPLRLDITADVPADRTYLGFRLPADGSPEFTACELAFDLLAGLATSRLYRRMVRGEQLVTHVSRSATGRIDGTSMGMLVFDAAEGVSADRAEEVLCEELERLAQVPPTEVEMAAVGADIERWWLQGLAQQDERADTICGDALLHDDPGRLNAYLDRVAAITAEDVCRAAATYLDPAARAVVRYAKEGN</sequence>
<evidence type="ECO:0000256" key="1">
    <source>
        <dbReference type="ARBA" id="ARBA00007261"/>
    </source>
</evidence>
<dbReference type="RefSeq" id="WP_145230092.1">
    <property type="nucleotide sequence ID" value="NZ_VIVQ01000003.1"/>
</dbReference>
<dbReference type="GO" id="GO:0046872">
    <property type="term" value="F:metal ion binding"/>
    <property type="evidence" value="ECO:0007669"/>
    <property type="project" value="InterPro"/>
</dbReference>
<evidence type="ECO:0000259" key="6">
    <source>
        <dbReference type="Pfam" id="PF00675"/>
    </source>
</evidence>
<organism evidence="8 9">
    <name type="scientific">Rudaeicoccus suwonensis</name>
    <dbReference type="NCBI Taxonomy" id="657409"/>
    <lineage>
        <taxon>Bacteria</taxon>
        <taxon>Bacillati</taxon>
        <taxon>Actinomycetota</taxon>
        <taxon>Actinomycetes</taxon>
        <taxon>Micrococcales</taxon>
        <taxon>Dermacoccaceae</taxon>
        <taxon>Rudaeicoccus</taxon>
    </lineage>
</organism>
<evidence type="ECO:0000313" key="9">
    <source>
        <dbReference type="Proteomes" id="UP000318297"/>
    </source>
</evidence>
<keyword evidence="3" id="KW-0378">Hydrolase</keyword>
<gene>
    <name evidence="8" type="ORF">BKA23_3142</name>
</gene>
<dbReference type="PANTHER" id="PTHR43690">
    <property type="entry name" value="NARDILYSIN"/>
    <property type="match status" value="1"/>
</dbReference>
<accession>A0A561E1F8</accession>
<keyword evidence="5" id="KW-0482">Metalloprotease</keyword>
<evidence type="ECO:0000256" key="2">
    <source>
        <dbReference type="ARBA" id="ARBA00022670"/>
    </source>
</evidence>
<evidence type="ECO:0000313" key="8">
    <source>
        <dbReference type="EMBL" id="TWE09439.1"/>
    </source>
</evidence>
<dbReference type="InterPro" id="IPR011249">
    <property type="entry name" value="Metalloenz_LuxS/M16"/>
</dbReference>
<protein>
    <submittedName>
        <fullName evidence="8">Putative Zn-dependent peptidase</fullName>
    </submittedName>
</protein>
<evidence type="ECO:0000259" key="7">
    <source>
        <dbReference type="Pfam" id="PF05193"/>
    </source>
</evidence>
<evidence type="ECO:0000256" key="5">
    <source>
        <dbReference type="ARBA" id="ARBA00023049"/>
    </source>
</evidence>
<keyword evidence="2" id="KW-0645">Protease</keyword>
<dbReference type="GO" id="GO:0006508">
    <property type="term" value="P:proteolysis"/>
    <property type="evidence" value="ECO:0007669"/>
    <property type="project" value="UniProtKB-KW"/>
</dbReference>
<dbReference type="AlphaFoldDB" id="A0A561E1F8"/>
<dbReference type="PANTHER" id="PTHR43690:SF17">
    <property type="entry name" value="PROTEIN YHJJ"/>
    <property type="match status" value="1"/>
</dbReference>
<proteinExistence type="inferred from homology"/>
<reference evidence="8 9" key="1">
    <citation type="submission" date="2019-06" db="EMBL/GenBank/DDBJ databases">
        <title>Sequencing the genomes of 1000 actinobacteria strains.</title>
        <authorList>
            <person name="Klenk H.-P."/>
        </authorList>
    </citation>
    <scope>NUCLEOTIDE SEQUENCE [LARGE SCALE GENOMIC DNA]</scope>
    <source>
        <strain evidence="8 9">DSM 19560</strain>
    </source>
</reference>
<comment type="caution">
    <text evidence="8">The sequence shown here is derived from an EMBL/GenBank/DDBJ whole genome shotgun (WGS) entry which is preliminary data.</text>
</comment>
<name>A0A561E1F8_9MICO</name>
<feature type="domain" description="Peptidase M16 C-terminal" evidence="7">
    <location>
        <begin position="176"/>
        <end position="349"/>
    </location>
</feature>
<dbReference type="OrthoDB" id="9811314at2"/>
<dbReference type="Pfam" id="PF05193">
    <property type="entry name" value="Peptidase_M16_C"/>
    <property type="match status" value="1"/>
</dbReference>
<dbReference type="InterPro" id="IPR050626">
    <property type="entry name" value="Peptidase_M16"/>
</dbReference>
<dbReference type="InterPro" id="IPR011765">
    <property type="entry name" value="Pept_M16_N"/>
</dbReference>
<dbReference type="InterPro" id="IPR007863">
    <property type="entry name" value="Peptidase_M16_C"/>
</dbReference>
<evidence type="ECO:0000256" key="3">
    <source>
        <dbReference type="ARBA" id="ARBA00022801"/>
    </source>
</evidence>
<dbReference type="Gene3D" id="3.30.830.10">
    <property type="entry name" value="Metalloenzyme, LuxS/M16 peptidase-like"/>
    <property type="match status" value="2"/>
</dbReference>
<dbReference type="EMBL" id="VIVQ01000003">
    <property type="protein sequence ID" value="TWE09439.1"/>
    <property type="molecule type" value="Genomic_DNA"/>
</dbReference>
<dbReference type="SUPFAM" id="SSF63411">
    <property type="entry name" value="LuxS/MPP-like metallohydrolase"/>
    <property type="match status" value="2"/>
</dbReference>